<feature type="transmembrane region" description="Helical" evidence="6">
    <location>
        <begin position="42"/>
        <end position="63"/>
    </location>
</feature>
<dbReference type="CDD" id="cd17324">
    <property type="entry name" value="MFS_NepI_like"/>
    <property type="match status" value="1"/>
</dbReference>
<dbReference type="SUPFAM" id="SSF103473">
    <property type="entry name" value="MFS general substrate transporter"/>
    <property type="match status" value="1"/>
</dbReference>
<evidence type="ECO:0000256" key="3">
    <source>
        <dbReference type="ARBA" id="ARBA00022692"/>
    </source>
</evidence>
<evidence type="ECO:0000256" key="2">
    <source>
        <dbReference type="ARBA" id="ARBA00022475"/>
    </source>
</evidence>
<dbReference type="EMBL" id="BSSD01000006">
    <property type="protein sequence ID" value="GLW93377.1"/>
    <property type="molecule type" value="Genomic_DNA"/>
</dbReference>
<keyword evidence="9" id="KW-1185">Reference proteome</keyword>
<evidence type="ECO:0000259" key="7">
    <source>
        <dbReference type="PROSITE" id="PS50850"/>
    </source>
</evidence>
<feature type="transmembrane region" description="Helical" evidence="6">
    <location>
        <begin position="236"/>
        <end position="255"/>
    </location>
</feature>
<dbReference type="PANTHER" id="PTHR43124">
    <property type="entry name" value="PURINE EFFLUX PUMP PBUE"/>
    <property type="match status" value="1"/>
</dbReference>
<organism evidence="8 9">
    <name type="scientific">Actinokineospora globicatena</name>
    <dbReference type="NCBI Taxonomy" id="103729"/>
    <lineage>
        <taxon>Bacteria</taxon>
        <taxon>Bacillati</taxon>
        <taxon>Actinomycetota</taxon>
        <taxon>Actinomycetes</taxon>
        <taxon>Pseudonocardiales</taxon>
        <taxon>Pseudonocardiaceae</taxon>
        <taxon>Actinokineospora</taxon>
    </lineage>
</organism>
<feature type="transmembrane region" description="Helical" evidence="6">
    <location>
        <begin position="128"/>
        <end position="148"/>
    </location>
</feature>
<dbReference type="AlphaFoldDB" id="A0A9W6V9J7"/>
<feature type="transmembrane region" description="Helical" evidence="6">
    <location>
        <begin position="99"/>
        <end position="116"/>
    </location>
</feature>
<dbReference type="Proteomes" id="UP001165042">
    <property type="component" value="Unassembled WGS sequence"/>
</dbReference>
<keyword evidence="2" id="KW-1003">Cell membrane</keyword>
<dbReference type="GO" id="GO:0022857">
    <property type="term" value="F:transmembrane transporter activity"/>
    <property type="evidence" value="ECO:0007669"/>
    <property type="project" value="InterPro"/>
</dbReference>
<evidence type="ECO:0000256" key="4">
    <source>
        <dbReference type="ARBA" id="ARBA00022989"/>
    </source>
</evidence>
<evidence type="ECO:0000313" key="9">
    <source>
        <dbReference type="Proteomes" id="UP001165042"/>
    </source>
</evidence>
<reference evidence="8" key="1">
    <citation type="submission" date="2023-02" db="EMBL/GenBank/DDBJ databases">
        <title>Actinokineospora globicatena NBRC 15670.</title>
        <authorList>
            <person name="Ichikawa N."/>
            <person name="Sato H."/>
            <person name="Tonouchi N."/>
        </authorList>
    </citation>
    <scope>NUCLEOTIDE SEQUENCE</scope>
    <source>
        <strain evidence="8">NBRC 15670</strain>
    </source>
</reference>
<feature type="domain" description="Major facilitator superfamily (MFS) profile" evidence="7">
    <location>
        <begin position="4"/>
        <end position="379"/>
    </location>
</feature>
<gene>
    <name evidence="8" type="primary">araJ</name>
    <name evidence="8" type="ORF">Aglo03_41930</name>
</gene>
<evidence type="ECO:0000256" key="1">
    <source>
        <dbReference type="ARBA" id="ARBA00004651"/>
    </source>
</evidence>
<dbReference type="Pfam" id="PF07690">
    <property type="entry name" value="MFS_1"/>
    <property type="match status" value="1"/>
</dbReference>
<keyword evidence="3 6" id="KW-0812">Transmembrane</keyword>
<dbReference type="PANTHER" id="PTHR43124:SF3">
    <property type="entry name" value="CHLORAMPHENICOL EFFLUX PUMP RV0191"/>
    <property type="match status" value="1"/>
</dbReference>
<dbReference type="InterPro" id="IPR011701">
    <property type="entry name" value="MFS"/>
</dbReference>
<dbReference type="RefSeq" id="WP_285611742.1">
    <property type="nucleotide sequence ID" value="NZ_BSSD01000006.1"/>
</dbReference>
<dbReference type="GO" id="GO:0005886">
    <property type="term" value="C:plasma membrane"/>
    <property type="evidence" value="ECO:0007669"/>
    <property type="project" value="UniProtKB-SubCell"/>
</dbReference>
<feature type="transmembrane region" description="Helical" evidence="6">
    <location>
        <begin position="70"/>
        <end position="93"/>
    </location>
</feature>
<evidence type="ECO:0000313" key="8">
    <source>
        <dbReference type="EMBL" id="GLW93377.1"/>
    </source>
</evidence>
<feature type="transmembrane region" description="Helical" evidence="6">
    <location>
        <begin position="330"/>
        <end position="351"/>
    </location>
</feature>
<protein>
    <submittedName>
        <fullName evidence="8">MFS transporter</fullName>
    </submittedName>
</protein>
<proteinExistence type="predicted"/>
<dbReference type="InterPro" id="IPR050189">
    <property type="entry name" value="MFS_Efflux_Transporters"/>
</dbReference>
<dbReference type="PROSITE" id="PS50850">
    <property type="entry name" value="MFS"/>
    <property type="match status" value="1"/>
</dbReference>
<dbReference type="InterPro" id="IPR036259">
    <property type="entry name" value="MFS_trans_sf"/>
</dbReference>
<evidence type="ECO:0000256" key="5">
    <source>
        <dbReference type="ARBA" id="ARBA00023136"/>
    </source>
</evidence>
<accession>A0A9W6V9J7</accession>
<feature type="transmembrane region" description="Helical" evidence="6">
    <location>
        <begin position="267"/>
        <end position="283"/>
    </location>
</feature>
<sequence length="399" mass="40010">MPIGLIALALGGFGIGLTEFGIVGLLPEIAREFAVSESAAGYLVSGYALSVALGALLLTAALARFERKTVLVGLMVLFIAGNLVSALAPTYGILLGGRIIAALCHGAFFSVGAVVASEMVAANKRGSAVALMFGGLTAANVLGVPLGTFLGQQLGWRSTFWAITVIGVVALLGIQALVPRTAAAAGGSLRAELAVFRRGQVWYSIVLGVLAFGSVVGAYTYIAFTLTEVTGFAATAVPWLLVLFGVGTFVGNYFGGKAADKSLDRSLMLFLAVLTVVLAVFALTAQSKVATVVALLLMGTIGLAAAPGLQVRGMKYAQDAPSMASGATIAAFNIGNALGAWIGGLALAAGLGFVAPLWVGAALALVGLAVAAAAGASARRAEPTAAAPAPVEVAASETR</sequence>
<keyword evidence="5 6" id="KW-0472">Membrane</keyword>
<name>A0A9W6V9J7_9PSEU</name>
<feature type="transmembrane region" description="Helical" evidence="6">
    <location>
        <begin position="160"/>
        <end position="180"/>
    </location>
</feature>
<dbReference type="InterPro" id="IPR020846">
    <property type="entry name" value="MFS_dom"/>
</dbReference>
<feature type="transmembrane region" description="Helical" evidence="6">
    <location>
        <begin position="357"/>
        <end position="376"/>
    </location>
</feature>
<comment type="caution">
    <text evidence="8">The sequence shown here is derived from an EMBL/GenBank/DDBJ whole genome shotgun (WGS) entry which is preliminary data.</text>
</comment>
<comment type="subcellular location">
    <subcellularLocation>
        <location evidence="1">Cell membrane</location>
        <topology evidence="1">Multi-pass membrane protein</topology>
    </subcellularLocation>
</comment>
<keyword evidence="4 6" id="KW-1133">Transmembrane helix</keyword>
<evidence type="ECO:0000256" key="6">
    <source>
        <dbReference type="SAM" id="Phobius"/>
    </source>
</evidence>
<dbReference type="Gene3D" id="1.20.1250.20">
    <property type="entry name" value="MFS general substrate transporter like domains"/>
    <property type="match status" value="2"/>
</dbReference>
<feature type="transmembrane region" description="Helical" evidence="6">
    <location>
        <begin position="289"/>
        <end position="309"/>
    </location>
</feature>
<feature type="transmembrane region" description="Helical" evidence="6">
    <location>
        <begin position="201"/>
        <end position="224"/>
    </location>
</feature>